<sequence length="179" mass="19767">MWSFLYDILNGFTVAIYLLLTLFPGRVMAYANEQRLGMQPLTFVRDPSLTGRAVVGIEVYGRNQRVVDLLASDALQLRASSGEGSVVRVLATAYSSAIEQTDGDPFTTASGVRVGSGVLAANFLPFGTRVRIGQQIYTVLDRLNPRFDRQYVVDLWMPSRQAALQYGARVVEMEVISLP</sequence>
<evidence type="ECO:0000313" key="2">
    <source>
        <dbReference type="Proteomes" id="UP000230731"/>
    </source>
</evidence>
<dbReference type="EMBL" id="PEZP01000018">
    <property type="protein sequence ID" value="PIT98282.1"/>
    <property type="molecule type" value="Genomic_DNA"/>
</dbReference>
<organism evidence="1 2">
    <name type="scientific">Candidatus Andersenbacteria bacterium CG10_big_fil_rev_8_21_14_0_10_54_11</name>
    <dbReference type="NCBI Taxonomy" id="1974485"/>
    <lineage>
        <taxon>Bacteria</taxon>
        <taxon>Candidatus Anderseniibacteriota</taxon>
    </lineage>
</organism>
<name>A0A2M6WZP1_9BACT</name>
<proteinExistence type="predicted"/>
<dbReference type="CDD" id="cd22784">
    <property type="entry name" value="DPBB_MltA_YuiC-like"/>
    <property type="match status" value="1"/>
</dbReference>
<dbReference type="Proteomes" id="UP000230731">
    <property type="component" value="Unassembled WGS sequence"/>
</dbReference>
<evidence type="ECO:0008006" key="3">
    <source>
        <dbReference type="Google" id="ProtNLM"/>
    </source>
</evidence>
<dbReference type="AlphaFoldDB" id="A0A2M6WZP1"/>
<comment type="caution">
    <text evidence="1">The sequence shown here is derived from an EMBL/GenBank/DDBJ whole genome shotgun (WGS) entry which is preliminary data.</text>
</comment>
<gene>
    <name evidence="1" type="ORF">COT71_01510</name>
</gene>
<protein>
    <recommendedName>
        <fullName evidence="3">3D domain-containing protein</fullName>
    </recommendedName>
</protein>
<evidence type="ECO:0000313" key="1">
    <source>
        <dbReference type="EMBL" id="PIT98282.1"/>
    </source>
</evidence>
<accession>A0A2M6WZP1</accession>
<reference evidence="2" key="1">
    <citation type="submission" date="2017-09" db="EMBL/GenBank/DDBJ databases">
        <title>Depth-based differentiation of microbial function through sediment-hosted aquifers and enrichment of novel symbionts in the deep terrestrial subsurface.</title>
        <authorList>
            <person name="Probst A.J."/>
            <person name="Ladd B."/>
            <person name="Jarett J.K."/>
            <person name="Geller-Mcgrath D.E."/>
            <person name="Sieber C.M.K."/>
            <person name="Emerson J.B."/>
            <person name="Anantharaman K."/>
            <person name="Thomas B.C."/>
            <person name="Malmstrom R."/>
            <person name="Stieglmeier M."/>
            <person name="Klingl A."/>
            <person name="Woyke T."/>
            <person name="Ryan C.M."/>
            <person name="Banfield J.F."/>
        </authorList>
    </citation>
    <scope>NUCLEOTIDE SEQUENCE [LARGE SCALE GENOMIC DNA]</scope>
</reference>